<dbReference type="Pfam" id="PF00501">
    <property type="entry name" value="AMP-binding"/>
    <property type="match status" value="1"/>
</dbReference>
<keyword evidence="4" id="KW-1185">Reference proteome</keyword>
<evidence type="ECO:0000313" key="3">
    <source>
        <dbReference type="EMBL" id="GAA4009646.1"/>
    </source>
</evidence>
<dbReference type="Proteomes" id="UP001500034">
    <property type="component" value="Unassembled WGS sequence"/>
</dbReference>
<name>A0ABP7SBY8_9ACTN</name>
<evidence type="ECO:0000259" key="1">
    <source>
        <dbReference type="Pfam" id="PF00501"/>
    </source>
</evidence>
<organism evidence="3 4">
    <name type="scientific">Streptomyces marokkonensis</name>
    <dbReference type="NCBI Taxonomy" id="324855"/>
    <lineage>
        <taxon>Bacteria</taxon>
        <taxon>Bacillati</taxon>
        <taxon>Actinomycetota</taxon>
        <taxon>Actinomycetes</taxon>
        <taxon>Kitasatosporales</taxon>
        <taxon>Streptomycetaceae</taxon>
        <taxon>Streptomyces</taxon>
    </lineage>
</organism>
<comment type="caution">
    <text evidence="3">The sequence shown here is derived from an EMBL/GenBank/DDBJ whole genome shotgun (WGS) entry which is preliminary data.</text>
</comment>
<dbReference type="SUPFAM" id="SSF56801">
    <property type="entry name" value="Acetyl-CoA synthetase-like"/>
    <property type="match status" value="1"/>
</dbReference>
<dbReference type="InterPro" id="IPR000873">
    <property type="entry name" value="AMP-dep_synth/lig_dom"/>
</dbReference>
<dbReference type="Gene3D" id="3.30.300.30">
    <property type="match status" value="1"/>
</dbReference>
<sequence length="482" mass="51148">MTTGPLPQLLHSAMEATAARQPDSAAVYDTEGVWTYAELDAASRRYAAHLASAGVRAGDRVLIRAVAERWVLAAVYACSRIGAAAVPLSPDLRPAQWEAITADAEPAAVLTRPPAAADPAHPRLIDAVDPTSAVVFLYTSGSTAAPKAVVCPHRQVLFAARTIAATLGYRADDVILCRLPLSFDYGLYQAFMAAITGASLVLRGPGQDSGLLAAVREHAVTVVPVVPSLAAVLNQLGRRGPAPGVRLLTNTGQELTPHHIEGLRRTFPAASVRLMYGTTECKRVTVAEPDSDLVAPGSVGGPLPGTTVRVEDPDGRPVPLGEEGHIVVGGPHLMDGYWKDEALTEQTYRRAASTGERVLYTGDYGHLDADGNLYLHGRRDDLFKSRGVRTSVAEIEAAALGVPDVTDAAVVPPRDGHEAVLFAVTTLPPDEVRRRLHERLEAAKVPAVCRVLPELPLGGNGKTDRTALRALVELNGRTDRRG</sequence>
<dbReference type="EMBL" id="BAABCQ010000203">
    <property type="protein sequence ID" value="GAA4009646.1"/>
    <property type="molecule type" value="Genomic_DNA"/>
</dbReference>
<dbReference type="RefSeq" id="WP_345597071.1">
    <property type="nucleotide sequence ID" value="NZ_BAABCQ010000203.1"/>
</dbReference>
<dbReference type="InterPro" id="IPR025110">
    <property type="entry name" value="AMP-bd_C"/>
</dbReference>
<dbReference type="InterPro" id="IPR045851">
    <property type="entry name" value="AMP-bd_C_sf"/>
</dbReference>
<evidence type="ECO:0000313" key="4">
    <source>
        <dbReference type="Proteomes" id="UP001500034"/>
    </source>
</evidence>
<evidence type="ECO:0000259" key="2">
    <source>
        <dbReference type="Pfam" id="PF13193"/>
    </source>
</evidence>
<dbReference type="Gene3D" id="3.40.50.12780">
    <property type="entry name" value="N-terminal domain of ligase-like"/>
    <property type="match status" value="1"/>
</dbReference>
<dbReference type="InterPro" id="IPR042099">
    <property type="entry name" value="ANL_N_sf"/>
</dbReference>
<proteinExistence type="predicted"/>
<dbReference type="PANTHER" id="PTHR45527">
    <property type="entry name" value="NONRIBOSOMAL PEPTIDE SYNTHETASE"/>
    <property type="match status" value="1"/>
</dbReference>
<feature type="domain" description="AMP-dependent synthetase/ligase" evidence="1">
    <location>
        <begin position="15"/>
        <end position="338"/>
    </location>
</feature>
<accession>A0ABP7SBY8</accession>
<dbReference type="Pfam" id="PF13193">
    <property type="entry name" value="AMP-binding_C"/>
    <property type="match status" value="1"/>
</dbReference>
<reference evidence="4" key="1">
    <citation type="journal article" date="2019" name="Int. J. Syst. Evol. Microbiol.">
        <title>The Global Catalogue of Microorganisms (GCM) 10K type strain sequencing project: providing services to taxonomists for standard genome sequencing and annotation.</title>
        <authorList>
            <consortium name="The Broad Institute Genomics Platform"/>
            <consortium name="The Broad Institute Genome Sequencing Center for Infectious Disease"/>
            <person name="Wu L."/>
            <person name="Ma J."/>
        </authorList>
    </citation>
    <scope>NUCLEOTIDE SEQUENCE [LARGE SCALE GENOMIC DNA]</scope>
    <source>
        <strain evidence="4">JCM 17027</strain>
    </source>
</reference>
<dbReference type="PANTHER" id="PTHR45527:SF1">
    <property type="entry name" value="FATTY ACID SYNTHASE"/>
    <property type="match status" value="1"/>
</dbReference>
<gene>
    <name evidence="3" type="ORF">GCM10022384_63930</name>
</gene>
<feature type="domain" description="AMP-binding enzyme C-terminal" evidence="2">
    <location>
        <begin position="394"/>
        <end position="462"/>
    </location>
</feature>
<protein>
    <submittedName>
        <fullName evidence="3">AMP-binding protein</fullName>
    </submittedName>
</protein>